<name>A0ABR8GTX8_9CYAN</name>
<organism evidence="1 2">
    <name type="scientific">Scytonema hofmannii FACHB-248</name>
    <dbReference type="NCBI Taxonomy" id="1842502"/>
    <lineage>
        <taxon>Bacteria</taxon>
        <taxon>Bacillati</taxon>
        <taxon>Cyanobacteriota</taxon>
        <taxon>Cyanophyceae</taxon>
        <taxon>Nostocales</taxon>
        <taxon>Scytonemataceae</taxon>
        <taxon>Scytonema</taxon>
    </lineage>
</organism>
<dbReference type="Proteomes" id="UP000660380">
    <property type="component" value="Unassembled WGS sequence"/>
</dbReference>
<sequence>MAGFEIWSEITTQETDFDGARHTATSGWDSNTAPENYVINRDQVKVEWISQNGSENSYDLTYDDWVELVPGTSLKFPRTIIAVNVFIGLEFLN</sequence>
<comment type="caution">
    <text evidence="1">The sequence shown here is derived from an EMBL/GenBank/DDBJ whole genome shotgun (WGS) entry which is preliminary data.</text>
</comment>
<keyword evidence="2" id="KW-1185">Reference proteome</keyword>
<dbReference type="RefSeq" id="WP_029636699.1">
    <property type="nucleotide sequence ID" value="NZ_JACJTA010000046.1"/>
</dbReference>
<gene>
    <name evidence="1" type="ORF">H6G81_19660</name>
</gene>
<evidence type="ECO:0000313" key="2">
    <source>
        <dbReference type="Proteomes" id="UP000660380"/>
    </source>
</evidence>
<dbReference type="EMBL" id="JACJTA010000046">
    <property type="protein sequence ID" value="MBD2606689.1"/>
    <property type="molecule type" value="Genomic_DNA"/>
</dbReference>
<reference evidence="1 2" key="1">
    <citation type="journal article" date="2020" name="ISME J.">
        <title>Comparative genomics reveals insights into cyanobacterial evolution and habitat adaptation.</title>
        <authorList>
            <person name="Chen M.Y."/>
            <person name="Teng W.K."/>
            <person name="Zhao L."/>
            <person name="Hu C.X."/>
            <person name="Zhou Y.K."/>
            <person name="Han B.P."/>
            <person name="Song L.R."/>
            <person name="Shu W.S."/>
        </authorList>
    </citation>
    <scope>NUCLEOTIDE SEQUENCE [LARGE SCALE GENOMIC DNA]</scope>
    <source>
        <strain evidence="1 2">FACHB-248</strain>
    </source>
</reference>
<protein>
    <submittedName>
        <fullName evidence="1">Uncharacterized protein</fullName>
    </submittedName>
</protein>
<proteinExistence type="predicted"/>
<accession>A0ABR8GTX8</accession>
<evidence type="ECO:0000313" key="1">
    <source>
        <dbReference type="EMBL" id="MBD2606689.1"/>
    </source>
</evidence>